<feature type="non-terminal residue" evidence="1">
    <location>
        <position position="1"/>
    </location>
</feature>
<proteinExistence type="predicted"/>
<accession>A0A2H0WKU0</accession>
<organism evidence="1 2">
    <name type="scientific">Candidatus Tagabacteria bacterium CG09_land_8_20_14_0_10_41_14</name>
    <dbReference type="NCBI Taxonomy" id="1975021"/>
    <lineage>
        <taxon>Bacteria</taxon>
        <taxon>Candidatus Tagaibacteriota</taxon>
    </lineage>
</organism>
<reference evidence="2" key="1">
    <citation type="submission" date="2017-09" db="EMBL/GenBank/DDBJ databases">
        <title>Depth-based differentiation of microbial function through sediment-hosted aquifers and enrichment of novel symbionts in the deep terrestrial subsurface.</title>
        <authorList>
            <person name="Probst A.J."/>
            <person name="Ladd B."/>
            <person name="Jarett J.K."/>
            <person name="Geller-Mcgrath D.E."/>
            <person name="Sieber C.M.K."/>
            <person name="Emerson J.B."/>
            <person name="Anantharaman K."/>
            <person name="Thomas B.C."/>
            <person name="Malmstrom R."/>
            <person name="Stieglmeier M."/>
            <person name="Klingl A."/>
            <person name="Woyke T."/>
            <person name="Ryan C.M."/>
            <person name="Banfield J.F."/>
        </authorList>
    </citation>
    <scope>NUCLEOTIDE SEQUENCE [LARGE SCALE GENOMIC DNA]</scope>
</reference>
<evidence type="ECO:0000313" key="1">
    <source>
        <dbReference type="EMBL" id="PIS13195.1"/>
    </source>
</evidence>
<dbReference type="EMBL" id="PEZL01000045">
    <property type="protein sequence ID" value="PIS13195.1"/>
    <property type="molecule type" value="Genomic_DNA"/>
</dbReference>
<comment type="caution">
    <text evidence="1">The sequence shown here is derived from an EMBL/GenBank/DDBJ whole genome shotgun (WGS) entry which is preliminary data.</text>
</comment>
<protein>
    <submittedName>
        <fullName evidence="1">Uncharacterized protein</fullName>
    </submittedName>
</protein>
<name>A0A2H0WKU0_9BACT</name>
<sequence>TWKDMENKIAQLTGHNPPNPWDPYDAFMASALLLKDNGAAAGGPVAERKAALRYFAGDNWNNPRWAFYGDHVMEIAENYQKQIDIISNE</sequence>
<dbReference type="Proteomes" id="UP000230353">
    <property type="component" value="Unassembled WGS sequence"/>
</dbReference>
<evidence type="ECO:0000313" key="2">
    <source>
        <dbReference type="Proteomes" id="UP000230353"/>
    </source>
</evidence>
<dbReference type="AlphaFoldDB" id="A0A2H0WKU0"/>
<gene>
    <name evidence="1" type="ORF">COT67_02990</name>
</gene>